<organism evidence="1 2">
    <name type="scientific">Apiospora saccharicola</name>
    <dbReference type="NCBI Taxonomy" id="335842"/>
    <lineage>
        <taxon>Eukaryota</taxon>
        <taxon>Fungi</taxon>
        <taxon>Dikarya</taxon>
        <taxon>Ascomycota</taxon>
        <taxon>Pezizomycotina</taxon>
        <taxon>Sordariomycetes</taxon>
        <taxon>Xylariomycetidae</taxon>
        <taxon>Amphisphaeriales</taxon>
        <taxon>Apiosporaceae</taxon>
        <taxon>Apiospora</taxon>
    </lineage>
</organism>
<dbReference type="InterPro" id="IPR043472">
    <property type="entry name" value="Macro_dom-like"/>
</dbReference>
<gene>
    <name evidence="1" type="ORF">PG996_008255</name>
</gene>
<reference evidence="1 2" key="1">
    <citation type="submission" date="2023-01" db="EMBL/GenBank/DDBJ databases">
        <title>Analysis of 21 Apiospora genomes using comparative genomics revels a genus with tremendous synthesis potential of carbohydrate active enzymes and secondary metabolites.</title>
        <authorList>
            <person name="Sorensen T."/>
        </authorList>
    </citation>
    <scope>NUCLEOTIDE SEQUENCE [LARGE SCALE GENOMIC DNA]</scope>
    <source>
        <strain evidence="1 2">CBS 83171</strain>
    </source>
</reference>
<keyword evidence="2" id="KW-1185">Reference proteome</keyword>
<comment type="caution">
    <text evidence="1">The sequence shown here is derived from an EMBL/GenBank/DDBJ whole genome shotgun (WGS) entry which is preliminary data.</text>
</comment>
<sequence length="200" mass="21877">MHWLVCQKLNKRGSLTLAHTDPPSPISPDSIVVHACNCLGSWVVGFPAALMELYPGAYKVYQAYCAANNNHNNKPNELLPGRASSLIGSVLVIPPTAVDLAAVTAAPVFIVCLFASHGYGRRTRNNPGLDGTAMVKEASDTCLRQLPGILQGLKGRDGGAMVVYSNKMLSGRFEVNWDWVEEQILEVLRGWQREWNILYG</sequence>
<accession>A0ABR1V0L6</accession>
<name>A0ABR1V0L6_9PEZI</name>
<dbReference type="EMBL" id="JAQQWM010000005">
    <property type="protein sequence ID" value="KAK8063603.1"/>
    <property type="molecule type" value="Genomic_DNA"/>
</dbReference>
<dbReference type="Proteomes" id="UP001446871">
    <property type="component" value="Unassembled WGS sequence"/>
</dbReference>
<dbReference type="SUPFAM" id="SSF52949">
    <property type="entry name" value="Macro domain-like"/>
    <property type="match status" value="1"/>
</dbReference>
<protein>
    <submittedName>
        <fullName evidence="1">ADP-ribose 1''-phosphate phosphatase</fullName>
    </submittedName>
</protein>
<evidence type="ECO:0000313" key="2">
    <source>
        <dbReference type="Proteomes" id="UP001446871"/>
    </source>
</evidence>
<proteinExistence type="predicted"/>
<evidence type="ECO:0000313" key="1">
    <source>
        <dbReference type="EMBL" id="KAK8063603.1"/>
    </source>
</evidence>
<dbReference type="Gene3D" id="3.40.220.10">
    <property type="entry name" value="Leucine Aminopeptidase, subunit E, domain 1"/>
    <property type="match status" value="1"/>
</dbReference>